<evidence type="ECO:0000256" key="3">
    <source>
        <dbReference type="ARBA" id="ARBA00022793"/>
    </source>
</evidence>
<dbReference type="InterPro" id="IPR003817">
    <property type="entry name" value="PS_Dcarbxylase"/>
</dbReference>
<comment type="subunit">
    <text evidence="11">Heterodimer of a large membrane-associated beta subunit and a small pyruvoyl-containing alpha subunit.</text>
</comment>
<dbReference type="EC" id="4.1.1.65" evidence="11"/>
<evidence type="ECO:0000256" key="6">
    <source>
        <dbReference type="ARBA" id="ARBA00023145"/>
    </source>
</evidence>
<dbReference type="Proteomes" id="UP000256900">
    <property type="component" value="Unassembled WGS sequence"/>
</dbReference>
<comment type="function">
    <text evidence="11">Catalyzes the formation of phosphatidylethanolamine (PtdEtn) from phosphatidylserine (PtdSer).</text>
</comment>
<keyword evidence="6 11" id="KW-0865">Zymogen</keyword>
<dbReference type="InterPro" id="IPR033175">
    <property type="entry name" value="PSD-A"/>
</dbReference>
<comment type="PTM">
    <text evidence="11">Is synthesized initially as an inactive proenzyme. Formation of the active enzyme involves a self-maturation process in which the active site pyruvoyl group is generated from an internal serine residue via an autocatalytic post-translational modification. Two non-identical subunits are generated from the proenzyme in this reaction, and the pyruvate is formed at the N-terminus of the alpha chain, which is derived from the carboxyl end of the proenzyme. The post-translation cleavage follows an unusual pathway, termed non-hydrolytic serinolysis, in which the side chain hydroxyl group of the serine supplies its oxygen atom to form the C-terminus of the beta chain, while the remainder of the serine residue undergoes an oxidative deamination to produce ammonia and the pyruvoyl prosthetic group on the alpha chain.</text>
</comment>
<comment type="cofactor">
    <cofactor evidence="11">
        <name>pyruvate</name>
        <dbReference type="ChEBI" id="CHEBI:15361"/>
    </cofactor>
    <text evidence="11">Binds 1 pyruvoyl group covalently per subunit.</text>
</comment>
<dbReference type="HAMAP" id="MF_00664">
    <property type="entry name" value="PS_decarb_PSD_A"/>
    <property type="match status" value="1"/>
</dbReference>
<evidence type="ECO:0000256" key="8">
    <source>
        <dbReference type="ARBA" id="ARBA00023239"/>
    </source>
</evidence>
<accession>A0A3D9Z0A9</accession>
<dbReference type="EMBL" id="QUMO01000002">
    <property type="protein sequence ID" value="REF88065.1"/>
    <property type="molecule type" value="Genomic_DNA"/>
</dbReference>
<keyword evidence="3 11" id="KW-0210">Decarboxylase</keyword>
<feature type="site" description="Cleavage (non-hydrolytic); by autocatalysis" evidence="11">
    <location>
        <begin position="189"/>
        <end position="190"/>
    </location>
</feature>
<keyword evidence="7 11" id="KW-0594">Phospholipid biosynthesis</keyword>
<dbReference type="UniPathway" id="UPA00558">
    <property type="reaction ID" value="UER00616"/>
</dbReference>
<evidence type="ECO:0000256" key="10">
    <source>
        <dbReference type="ARBA" id="ARBA00023317"/>
    </source>
</evidence>
<dbReference type="PANTHER" id="PTHR35809">
    <property type="entry name" value="ARCHAETIDYLSERINE DECARBOXYLASE PROENZYME-RELATED"/>
    <property type="match status" value="1"/>
</dbReference>
<feature type="chain" id="PRO_5023212287" description="Phosphatidylserine decarboxylase alpha chain" evidence="11">
    <location>
        <begin position="190"/>
        <end position="232"/>
    </location>
</feature>
<dbReference type="NCBIfam" id="NF003685">
    <property type="entry name" value="PRK05305.2-5"/>
    <property type="match status" value="1"/>
</dbReference>
<keyword evidence="4 11" id="KW-0443">Lipid metabolism</keyword>
<keyword evidence="9 11" id="KW-1208">Phospholipid metabolism</keyword>
<comment type="subcellular location">
    <subcellularLocation>
        <location evidence="11">Cell membrane</location>
        <topology evidence="11">Peripheral membrane protein</topology>
    </subcellularLocation>
</comment>
<feature type="transmembrane region" description="Helical" evidence="12">
    <location>
        <begin position="21"/>
        <end position="54"/>
    </location>
</feature>
<comment type="caution">
    <text evidence="13">The sequence shown here is derived from an EMBL/GenBank/DDBJ whole genome shotgun (WGS) entry which is preliminary data.</text>
</comment>
<evidence type="ECO:0000256" key="5">
    <source>
        <dbReference type="ARBA" id="ARBA00023136"/>
    </source>
</evidence>
<proteinExistence type="inferred from homology"/>
<organism evidence="13 14">
    <name type="scientific">Methylovirgula ligni</name>
    <dbReference type="NCBI Taxonomy" id="569860"/>
    <lineage>
        <taxon>Bacteria</taxon>
        <taxon>Pseudomonadati</taxon>
        <taxon>Pseudomonadota</taxon>
        <taxon>Alphaproteobacteria</taxon>
        <taxon>Hyphomicrobiales</taxon>
        <taxon>Beijerinckiaceae</taxon>
        <taxon>Methylovirgula</taxon>
    </lineage>
</organism>
<keyword evidence="12" id="KW-1133">Transmembrane helix</keyword>
<dbReference type="GO" id="GO:0004609">
    <property type="term" value="F:phosphatidylserine decarboxylase activity"/>
    <property type="evidence" value="ECO:0007669"/>
    <property type="project" value="UniProtKB-UniRule"/>
</dbReference>
<feature type="chain" id="PRO_5023212288" description="Phosphatidylserine decarboxylase beta chain" evidence="11">
    <location>
        <begin position="1"/>
        <end position="189"/>
    </location>
</feature>
<keyword evidence="1 11" id="KW-1003">Cell membrane</keyword>
<dbReference type="OrthoDB" id="9790893at2"/>
<dbReference type="RefSeq" id="WP_115836189.1">
    <property type="nucleotide sequence ID" value="NZ_CP025086.1"/>
</dbReference>
<feature type="modified residue" description="Pyruvic acid (Ser); by autocatalysis" evidence="11">
    <location>
        <position position="190"/>
    </location>
</feature>
<evidence type="ECO:0000313" key="14">
    <source>
        <dbReference type="Proteomes" id="UP000256900"/>
    </source>
</evidence>
<evidence type="ECO:0000256" key="2">
    <source>
        <dbReference type="ARBA" id="ARBA00022516"/>
    </source>
</evidence>
<comment type="catalytic activity">
    <reaction evidence="11">
        <text>a 1,2-diacyl-sn-glycero-3-phospho-L-serine + H(+) = a 1,2-diacyl-sn-glycero-3-phosphoethanolamine + CO2</text>
        <dbReference type="Rhea" id="RHEA:20828"/>
        <dbReference type="ChEBI" id="CHEBI:15378"/>
        <dbReference type="ChEBI" id="CHEBI:16526"/>
        <dbReference type="ChEBI" id="CHEBI:57262"/>
        <dbReference type="ChEBI" id="CHEBI:64612"/>
        <dbReference type="EC" id="4.1.1.65"/>
    </reaction>
</comment>
<dbReference type="GO" id="GO:0005886">
    <property type="term" value="C:plasma membrane"/>
    <property type="evidence" value="ECO:0007669"/>
    <property type="project" value="UniProtKB-SubCell"/>
</dbReference>
<keyword evidence="10 11" id="KW-0670">Pyruvate</keyword>
<comment type="similarity">
    <text evidence="11">Belongs to the phosphatidylserine decarboxylase family. PSD-A subfamily.</text>
</comment>
<dbReference type="GO" id="GO:0006646">
    <property type="term" value="P:phosphatidylethanolamine biosynthetic process"/>
    <property type="evidence" value="ECO:0007669"/>
    <property type="project" value="UniProtKB-UniRule"/>
</dbReference>
<evidence type="ECO:0000256" key="9">
    <source>
        <dbReference type="ARBA" id="ARBA00023264"/>
    </source>
</evidence>
<evidence type="ECO:0000256" key="11">
    <source>
        <dbReference type="HAMAP-Rule" id="MF_00664"/>
    </source>
</evidence>
<evidence type="ECO:0000256" key="7">
    <source>
        <dbReference type="ARBA" id="ARBA00023209"/>
    </source>
</evidence>
<evidence type="ECO:0000313" key="13">
    <source>
        <dbReference type="EMBL" id="REF88065.1"/>
    </source>
</evidence>
<keyword evidence="14" id="KW-1185">Reference proteome</keyword>
<protein>
    <recommendedName>
        <fullName evidence="11">Phosphatidylserine decarboxylase proenzyme</fullName>
        <ecNumber evidence="11">4.1.1.65</ecNumber>
    </recommendedName>
    <component>
        <recommendedName>
            <fullName evidence="11">Phosphatidylserine decarboxylase alpha chain</fullName>
        </recommendedName>
    </component>
    <component>
        <recommendedName>
            <fullName evidence="11">Phosphatidylserine decarboxylase beta chain</fullName>
        </recommendedName>
    </component>
</protein>
<reference evidence="13 14" key="1">
    <citation type="submission" date="2018-08" db="EMBL/GenBank/DDBJ databases">
        <title>Genomic Encyclopedia of Type Strains, Phase IV (KMG-IV): sequencing the most valuable type-strain genomes for metagenomic binning, comparative biology and taxonomic classification.</title>
        <authorList>
            <person name="Goeker M."/>
        </authorList>
    </citation>
    <scope>NUCLEOTIDE SEQUENCE [LARGE SCALE GENOMIC DNA]</scope>
    <source>
        <strain evidence="13 14">BW863</strain>
    </source>
</reference>
<dbReference type="NCBIfam" id="NF003677">
    <property type="entry name" value="PRK05305.1-1"/>
    <property type="match status" value="1"/>
</dbReference>
<evidence type="ECO:0000256" key="12">
    <source>
        <dbReference type="SAM" id="Phobius"/>
    </source>
</evidence>
<comment type="pathway">
    <text evidence="11">Phospholipid metabolism; phosphatidylethanolamine biosynthesis; phosphatidylethanolamine from CDP-diacylglycerol: step 2/2.</text>
</comment>
<keyword evidence="8 11" id="KW-0456">Lyase</keyword>
<gene>
    <name evidence="11" type="primary">psd</name>
    <name evidence="13" type="ORF">DES32_1706</name>
</gene>
<keyword evidence="2 11" id="KW-0444">Lipid biosynthesis</keyword>
<keyword evidence="5 11" id="KW-0472">Membrane</keyword>
<evidence type="ECO:0000256" key="1">
    <source>
        <dbReference type="ARBA" id="ARBA00022475"/>
    </source>
</evidence>
<keyword evidence="12" id="KW-0812">Transmembrane</keyword>
<dbReference type="PANTHER" id="PTHR35809:SF1">
    <property type="entry name" value="ARCHAETIDYLSERINE DECARBOXYLASE PROENZYME-RELATED"/>
    <property type="match status" value="1"/>
</dbReference>
<dbReference type="NCBIfam" id="NF003678">
    <property type="entry name" value="PRK05305.1-2"/>
    <property type="match status" value="1"/>
</dbReference>
<sequence length="232" mass="24927">MSVIDSIRKQIPPIHPEGYKFIAIFAVVTLVLGWIYDPLFWVGLVLTIWCAYFFRDPPRVTPLEEGLVVSPADGLVSAVGPAAPPPELGLGAEPLLRISIFMSVFDVHVNRAPMAGRVAKIAYRPGLFLNADLDKASEDNERNGLTVDTAAGRIGVVQIAGLIARRIVCFVSQGDSLEAGERFGLIRFGSRVDVYLPHGARALVAVGAHALAGETILADFNAAAPPRRFATD</sequence>
<evidence type="ECO:0000256" key="4">
    <source>
        <dbReference type="ARBA" id="ARBA00023098"/>
    </source>
</evidence>
<feature type="active site" description="Schiff-base intermediate with substrate; via pyruvic acid" evidence="11">
    <location>
        <position position="190"/>
    </location>
</feature>
<dbReference type="Pfam" id="PF02666">
    <property type="entry name" value="PS_Dcarbxylase"/>
    <property type="match status" value="1"/>
</dbReference>
<name>A0A3D9Z0A9_9HYPH</name>
<dbReference type="AlphaFoldDB" id="A0A3D9Z0A9"/>
<dbReference type="NCBIfam" id="NF003679">
    <property type="entry name" value="PRK05305.1-3"/>
    <property type="match status" value="1"/>
</dbReference>